<keyword evidence="4" id="KW-1185">Reference proteome</keyword>
<dbReference type="InterPro" id="IPR014729">
    <property type="entry name" value="Rossmann-like_a/b/a_fold"/>
</dbReference>
<name>A0A401ZNV9_9CHLR</name>
<dbReference type="InterPro" id="IPR006016">
    <property type="entry name" value="UspA"/>
</dbReference>
<dbReference type="InterPro" id="IPR006015">
    <property type="entry name" value="Universal_stress_UspA"/>
</dbReference>
<dbReference type="AlphaFoldDB" id="A0A401ZNV9"/>
<feature type="domain" description="UspA" evidence="2">
    <location>
        <begin position="1"/>
        <end position="144"/>
    </location>
</feature>
<protein>
    <submittedName>
        <fullName evidence="3">Universal stress protein UspA</fullName>
    </submittedName>
</protein>
<feature type="domain" description="UspA" evidence="2">
    <location>
        <begin position="162"/>
        <end position="318"/>
    </location>
</feature>
<reference evidence="4" key="1">
    <citation type="submission" date="2018-12" db="EMBL/GenBank/DDBJ databases">
        <title>Tengunoibacter tsumagoiensis gen. nov., sp. nov., Dictyobacter kobayashii sp. nov., D. alpinus sp. nov., and D. joshuensis sp. nov. and description of Dictyobacteraceae fam. nov. within the order Ktedonobacterales isolated from Tengu-no-mugimeshi.</title>
        <authorList>
            <person name="Wang C.M."/>
            <person name="Zheng Y."/>
            <person name="Sakai Y."/>
            <person name="Toyoda A."/>
            <person name="Minakuchi Y."/>
            <person name="Abe K."/>
            <person name="Yokota A."/>
            <person name="Yabe S."/>
        </authorList>
    </citation>
    <scope>NUCLEOTIDE SEQUENCE [LARGE SCALE GENOMIC DNA]</scope>
    <source>
        <strain evidence="4">S-27</strain>
    </source>
</reference>
<comment type="caution">
    <text evidence="3">The sequence shown here is derived from an EMBL/GenBank/DDBJ whole genome shotgun (WGS) entry which is preliminary data.</text>
</comment>
<dbReference type="PANTHER" id="PTHR46268">
    <property type="entry name" value="STRESS RESPONSE PROTEIN NHAX"/>
    <property type="match status" value="1"/>
</dbReference>
<organism evidence="3 4">
    <name type="scientific">Dictyobacter aurantiacus</name>
    <dbReference type="NCBI Taxonomy" id="1936993"/>
    <lineage>
        <taxon>Bacteria</taxon>
        <taxon>Bacillati</taxon>
        <taxon>Chloroflexota</taxon>
        <taxon>Ktedonobacteria</taxon>
        <taxon>Ktedonobacterales</taxon>
        <taxon>Dictyobacteraceae</taxon>
        <taxon>Dictyobacter</taxon>
    </lineage>
</organism>
<comment type="similarity">
    <text evidence="1">Belongs to the universal stress protein A family.</text>
</comment>
<proteinExistence type="inferred from homology"/>
<dbReference type="PANTHER" id="PTHR46268:SF6">
    <property type="entry name" value="UNIVERSAL STRESS PROTEIN UP12"/>
    <property type="match status" value="1"/>
</dbReference>
<accession>A0A401ZNV9</accession>
<dbReference type="RefSeq" id="WP_126601071.1">
    <property type="nucleotide sequence ID" value="NZ_BIFQ01000002.1"/>
</dbReference>
<dbReference type="Pfam" id="PF00582">
    <property type="entry name" value="Usp"/>
    <property type="match status" value="2"/>
</dbReference>
<dbReference type="Gene3D" id="3.40.50.620">
    <property type="entry name" value="HUPs"/>
    <property type="match status" value="2"/>
</dbReference>
<dbReference type="Proteomes" id="UP000287224">
    <property type="component" value="Unassembled WGS sequence"/>
</dbReference>
<dbReference type="OrthoDB" id="5564966at2"/>
<evidence type="ECO:0000313" key="3">
    <source>
        <dbReference type="EMBL" id="GCE08543.1"/>
    </source>
</evidence>
<dbReference type="SUPFAM" id="SSF52402">
    <property type="entry name" value="Adenine nucleotide alpha hydrolases-like"/>
    <property type="match status" value="2"/>
</dbReference>
<evidence type="ECO:0000259" key="2">
    <source>
        <dbReference type="Pfam" id="PF00582"/>
    </source>
</evidence>
<gene>
    <name evidence="3" type="ORF">KDAU_58720</name>
</gene>
<dbReference type="PRINTS" id="PR01438">
    <property type="entry name" value="UNVRSLSTRESS"/>
</dbReference>
<dbReference type="CDD" id="cd00293">
    <property type="entry name" value="USP-like"/>
    <property type="match status" value="2"/>
</dbReference>
<evidence type="ECO:0000256" key="1">
    <source>
        <dbReference type="ARBA" id="ARBA00008791"/>
    </source>
</evidence>
<sequence length="334" mass="36543">MLQHILVPLDGSTCAEEALPVAARLARANGATITVVRILAPTQEYPYSLVEGYPAMEECYYQEVREATDYLEKVIYSETLRGIAIQNELLVGLPNQILPSLARRKHIDMIVMCSRGATGIKRLVLGSLAQELIRHSTVPVFILREGCADMAAFSRPSEQQFRILVALDGSPGAEEALLPAARISAAFSTDGVSRLHLLHIVKPRHAGNKQEPLLTNEVNQRKIDESLEYLRKIKAGIQQRLSGKIPVEITSSVVLDINVPETIIQTAEQGLSTPDDSSLGYSAIALVTHCNHGLSYWFGSHVSEHMLGETHLPLLVIRMQEQPAATGKATLADS</sequence>
<dbReference type="EMBL" id="BIFQ01000002">
    <property type="protein sequence ID" value="GCE08543.1"/>
    <property type="molecule type" value="Genomic_DNA"/>
</dbReference>
<evidence type="ECO:0000313" key="4">
    <source>
        <dbReference type="Proteomes" id="UP000287224"/>
    </source>
</evidence>